<keyword evidence="1" id="KW-0175">Coiled coil</keyword>
<accession>A0A5D0IYG3</accession>
<name>A0A5D0IYG3_9FLAO</name>
<sequence>RQKILNATLDDVVNMAEKDRTTLLDAIKDLTDYQDEVGILFEKFSSLNATEQKVIDDAQKALERAKVELEDAENKPDTWWNNLWGRKSKIKKAQEALKAAEKTRAAADNKAKAMFQARIESADVQTLLSELSYKSQ</sequence>
<dbReference type="EMBL" id="VSDQ01000260">
    <property type="protein sequence ID" value="TYA88386.1"/>
    <property type="molecule type" value="Genomic_DNA"/>
</dbReference>
<dbReference type="AlphaFoldDB" id="A0A5D0IYG3"/>
<feature type="non-terminal residue" evidence="2">
    <location>
        <position position="1"/>
    </location>
</feature>
<dbReference type="Proteomes" id="UP000323930">
    <property type="component" value="Unassembled WGS sequence"/>
</dbReference>
<proteinExistence type="predicted"/>
<evidence type="ECO:0000256" key="1">
    <source>
        <dbReference type="SAM" id="Coils"/>
    </source>
</evidence>
<evidence type="ECO:0000313" key="2">
    <source>
        <dbReference type="EMBL" id="TYA88386.1"/>
    </source>
</evidence>
<protein>
    <submittedName>
        <fullName evidence="2">Microtubule-binding protein</fullName>
    </submittedName>
</protein>
<evidence type="ECO:0000313" key="3">
    <source>
        <dbReference type="Proteomes" id="UP000323930"/>
    </source>
</evidence>
<keyword evidence="3" id="KW-1185">Reference proteome</keyword>
<feature type="non-terminal residue" evidence="2">
    <location>
        <position position="136"/>
    </location>
</feature>
<organism evidence="2 3">
    <name type="scientific">Seonamhaeicola marinus</name>
    <dbReference type="NCBI Taxonomy" id="1912246"/>
    <lineage>
        <taxon>Bacteria</taxon>
        <taxon>Pseudomonadati</taxon>
        <taxon>Bacteroidota</taxon>
        <taxon>Flavobacteriia</taxon>
        <taxon>Flavobacteriales</taxon>
        <taxon>Flavobacteriaceae</taxon>
    </lineage>
</organism>
<reference evidence="2 3" key="1">
    <citation type="submission" date="2019-08" db="EMBL/GenBank/DDBJ databases">
        <title>Seonamhaeicola sediminis sp. nov., isolated from marine sediment.</title>
        <authorList>
            <person name="Cao W.R."/>
        </authorList>
    </citation>
    <scope>NUCLEOTIDE SEQUENCE [LARGE SCALE GENOMIC DNA]</scope>
    <source>
        <strain evidence="2 3">B011</strain>
    </source>
</reference>
<feature type="coiled-coil region" evidence="1">
    <location>
        <begin position="48"/>
        <end position="110"/>
    </location>
</feature>
<gene>
    <name evidence="2" type="ORF">FUA24_03850</name>
</gene>
<comment type="caution">
    <text evidence="2">The sequence shown here is derived from an EMBL/GenBank/DDBJ whole genome shotgun (WGS) entry which is preliminary data.</text>
</comment>